<comment type="function">
    <text evidence="8">The phosphoenolpyruvate-dependent sugar phosphotransferase system (PTS), a major carbohydrate active -transport system, catalyzes the phosphorylation of incoming sugar substrates concomitant with their translocation across the cell membrane.</text>
</comment>
<evidence type="ECO:0000256" key="2">
    <source>
        <dbReference type="ARBA" id="ARBA00022448"/>
    </source>
</evidence>
<dbReference type="PROSITE" id="PS51105">
    <property type="entry name" value="PTS_EIIC_TYPE_3"/>
    <property type="match status" value="1"/>
</dbReference>
<evidence type="ECO:0000256" key="7">
    <source>
        <dbReference type="ARBA" id="ARBA00023136"/>
    </source>
</evidence>
<evidence type="ECO:0000256" key="8">
    <source>
        <dbReference type="PIRNR" id="PIRNR006351"/>
    </source>
</evidence>
<feature type="transmembrane region" description="Helical" evidence="9">
    <location>
        <begin position="398"/>
        <end position="418"/>
    </location>
</feature>
<keyword evidence="4 8" id="KW-0762">Sugar transport</keyword>
<dbReference type="PANTHER" id="PTHR33989">
    <property type="match status" value="1"/>
</dbReference>
<proteinExistence type="predicted"/>
<feature type="transmembrane region" description="Helical" evidence="9">
    <location>
        <begin position="239"/>
        <end position="264"/>
    </location>
</feature>
<feature type="transmembrane region" description="Helical" evidence="9">
    <location>
        <begin position="284"/>
        <end position="310"/>
    </location>
</feature>
<gene>
    <name evidence="11" type="ORF">GZ22_16095</name>
</gene>
<dbReference type="GO" id="GO:0008982">
    <property type="term" value="F:protein-N(PI)-phosphohistidine-sugar phosphotransferase activity"/>
    <property type="evidence" value="ECO:0007669"/>
    <property type="project" value="UniProtKB-UniRule"/>
</dbReference>
<dbReference type="PIRSF" id="PIRSF006351">
    <property type="entry name" value="PTS_EIIC-Cellobiose"/>
    <property type="match status" value="1"/>
</dbReference>
<dbReference type="AlphaFoldDB" id="A0A075LPE5"/>
<evidence type="ECO:0000256" key="9">
    <source>
        <dbReference type="SAM" id="Phobius"/>
    </source>
</evidence>
<evidence type="ECO:0000259" key="10">
    <source>
        <dbReference type="PROSITE" id="PS51105"/>
    </source>
</evidence>
<dbReference type="PANTHER" id="PTHR33989:SF11">
    <property type="entry name" value="LICHENAN PERMEASE IIC COMPONENT"/>
    <property type="match status" value="1"/>
</dbReference>
<dbReference type="NCBIfam" id="TIGR00410">
    <property type="entry name" value="lacE"/>
    <property type="match status" value="1"/>
</dbReference>
<dbReference type="InterPro" id="IPR003352">
    <property type="entry name" value="PTS_EIIC"/>
</dbReference>
<evidence type="ECO:0000256" key="6">
    <source>
        <dbReference type="ARBA" id="ARBA00022989"/>
    </source>
</evidence>
<keyword evidence="5 9" id="KW-0812">Transmembrane</keyword>
<dbReference type="HOGENOM" id="CLU_029688_1_0_9"/>
<feature type="transmembrane region" description="Helical" evidence="9">
    <location>
        <begin position="32"/>
        <end position="53"/>
    </location>
</feature>
<feature type="domain" description="PTS EIIC type-3" evidence="10">
    <location>
        <begin position="8"/>
        <end position="418"/>
    </location>
</feature>
<sequence>MSRFNDFLEMKVMPVAGKVAAQRHLVALRDGIILTMPLIIVGSLFLILGNLPIPGYADFMAGIFGESWSTKLQYPVNVTFDVMAIFACFGIAYRLAQAYESDGVDPLSSGAIALSAFLLATPYSPFQVGEATANFVPVSLLGSGGLFVGMLVAMFATEVYRIIVKRNIVIRMPDGVPPAVARSFVALIPGFAVIILVWLIRLLVEATSFGDIHNLIATVIGSPLTLVGSSFIGSFVAELMIVLLWVCGLHGANIVGGIMSPIWLKATAENATAFAAGSELPHIFTAQFFEVFIHVGGSGSTIGLVLIMIWRAKLKQNKQLGKLATGPAIFNINEPIVFGLPIVLNPIMIIPFITVPLVMVITTYIGMSTGLIAKPAGIVVPWTMPPFISGYLATGGKISGAVIQLINLALAMLIYYPFFRALEKNQLKEEEARQREVAASEDGTDPVNS</sequence>
<evidence type="ECO:0000256" key="5">
    <source>
        <dbReference type="ARBA" id="ARBA00022692"/>
    </source>
</evidence>
<dbReference type="InterPro" id="IPR004796">
    <property type="entry name" value="PTS_IIC_cello"/>
</dbReference>
<dbReference type="RefSeq" id="WP_038564407.1">
    <property type="nucleotide sequence ID" value="NZ_CP008876.1"/>
</dbReference>
<feature type="transmembrane region" description="Helical" evidence="9">
    <location>
        <begin position="212"/>
        <end position="232"/>
    </location>
</feature>
<protein>
    <recommendedName>
        <fullName evidence="8">Permease IIC component</fullName>
    </recommendedName>
</protein>
<dbReference type="KEGG" id="tap:GZ22_16095"/>
<dbReference type="GO" id="GO:1901264">
    <property type="term" value="P:carbohydrate derivative transport"/>
    <property type="evidence" value="ECO:0007669"/>
    <property type="project" value="TreeGrafter"/>
</dbReference>
<organism evidence="11 12">
    <name type="scientific">Terribacillus saccharophilus</name>
    <dbReference type="NCBI Taxonomy" id="361277"/>
    <lineage>
        <taxon>Bacteria</taxon>
        <taxon>Bacillati</taxon>
        <taxon>Bacillota</taxon>
        <taxon>Bacilli</taxon>
        <taxon>Bacillales</taxon>
        <taxon>Bacillaceae</taxon>
        <taxon>Terribacillus</taxon>
    </lineage>
</organism>
<evidence type="ECO:0000313" key="11">
    <source>
        <dbReference type="EMBL" id="AIF68001.1"/>
    </source>
</evidence>
<dbReference type="InterPro" id="IPR051088">
    <property type="entry name" value="PTS_Sugar-EIIC/EIIB"/>
</dbReference>
<dbReference type="InterPro" id="IPR004501">
    <property type="entry name" value="PTS_EIIC_3"/>
</dbReference>
<comment type="subcellular location">
    <subcellularLocation>
        <location evidence="1">Cell membrane</location>
        <topology evidence="1">Multi-pass membrane protein</topology>
    </subcellularLocation>
</comment>
<reference evidence="11 12" key="1">
    <citation type="submission" date="2014-07" db="EMBL/GenBank/DDBJ databases">
        <title>Complete genome sequence of a moderately halophilic bacterium Terribacillus aidingensis MP602, isolated from Cryptomeria fortunei in Tianmu mountain in China.</title>
        <authorList>
            <person name="Wang Y."/>
            <person name="Lu P."/>
            <person name="Zhang L."/>
        </authorList>
    </citation>
    <scope>NUCLEOTIDE SEQUENCE [LARGE SCALE GENOMIC DNA]</scope>
    <source>
        <strain evidence="11 12">MP602</strain>
    </source>
</reference>
<dbReference type="GO" id="GO:0009401">
    <property type="term" value="P:phosphoenolpyruvate-dependent sugar phosphotransferase system"/>
    <property type="evidence" value="ECO:0007669"/>
    <property type="project" value="InterPro"/>
</dbReference>
<dbReference type="OrthoDB" id="1641940at2"/>
<feature type="transmembrane region" description="Helical" evidence="9">
    <location>
        <begin position="138"/>
        <end position="160"/>
    </location>
</feature>
<name>A0A075LPE5_9BACI</name>
<keyword evidence="2 8" id="KW-0813">Transport</keyword>
<keyword evidence="6 9" id="KW-1133">Transmembrane helix</keyword>
<evidence type="ECO:0000256" key="1">
    <source>
        <dbReference type="ARBA" id="ARBA00004651"/>
    </source>
</evidence>
<keyword evidence="3 8" id="KW-1003">Cell membrane</keyword>
<evidence type="ECO:0000256" key="4">
    <source>
        <dbReference type="ARBA" id="ARBA00022597"/>
    </source>
</evidence>
<keyword evidence="7 8" id="KW-0472">Membrane</keyword>
<evidence type="ECO:0000313" key="12">
    <source>
        <dbReference type="Proteomes" id="UP000027980"/>
    </source>
</evidence>
<dbReference type="Proteomes" id="UP000027980">
    <property type="component" value="Chromosome"/>
</dbReference>
<dbReference type="GO" id="GO:0005886">
    <property type="term" value="C:plasma membrane"/>
    <property type="evidence" value="ECO:0007669"/>
    <property type="project" value="UniProtKB-SubCell"/>
</dbReference>
<dbReference type="NCBIfam" id="TIGR00359">
    <property type="entry name" value="cello_pts_IIC"/>
    <property type="match status" value="1"/>
</dbReference>
<dbReference type="GeneID" id="34222481"/>
<feature type="transmembrane region" description="Helical" evidence="9">
    <location>
        <begin position="107"/>
        <end position="126"/>
    </location>
</feature>
<accession>A0A075LPE5</accession>
<feature type="transmembrane region" description="Helical" evidence="9">
    <location>
        <begin position="73"/>
        <end position="95"/>
    </location>
</feature>
<feature type="transmembrane region" description="Helical" evidence="9">
    <location>
        <begin position="342"/>
        <end position="365"/>
    </location>
</feature>
<evidence type="ECO:0000256" key="3">
    <source>
        <dbReference type="ARBA" id="ARBA00022475"/>
    </source>
</evidence>
<dbReference type="EMBL" id="CP008876">
    <property type="protein sequence ID" value="AIF68001.1"/>
    <property type="molecule type" value="Genomic_DNA"/>
</dbReference>
<dbReference type="Pfam" id="PF02378">
    <property type="entry name" value="PTS_EIIC"/>
    <property type="match status" value="1"/>
</dbReference>
<feature type="transmembrane region" description="Helical" evidence="9">
    <location>
        <begin position="180"/>
        <end position="200"/>
    </location>
</feature>